<keyword evidence="5" id="KW-1133">Transmembrane helix</keyword>
<keyword evidence="3" id="KW-0547">Nucleotide-binding</keyword>
<feature type="transmembrane region" description="Helical" evidence="5">
    <location>
        <begin position="640"/>
        <end position="660"/>
    </location>
</feature>
<sequence length="1007" mass="111944">MFGFIGPNGAGKSTTIRFLATLLKADRGDGTVNGHSVVNDPLGVRRSVGYMPDNFGVYDGMKVWEFLDFFAVAYQIPRQKRRAVIGDVLELLDLTYKRDDFVNGLSRGMKQRLCLAKTLVHDPPVLILDEPASGLDPRARLEVKALLKELRQMGKTILISSHILTELADCCTSIGIIERGRLLMHGPIDDVYRRIKRNRIVEIKVLDRMDIAMTVVRSLPETLDVQQFDHRLTVELAADDTVLANLLERLLAEEPTMYIRDNPVLQRELLVNLRMGRAFVLLLAYLGLLSAVVYVQWPSERIDVTNPAQSQRLMNLFFLGQYLLASLMAPSFAAGSITGEKERQTYEMLLASPLRPGAVLLGKFFASLCHLALLIFCSLPIVMLCLPLGGTSLYELLASYVVLILSIATFGMISLTCSGFFARTSAALVVSYMLILPLAIVGATTWYQLGTAPTSARLWLAFFVLPIMTILVCVPLFMVTARRLLHPPDVGSEGKDVVDEQREMQEAVGLVIQRDKFPDRLFAPAKRTDLLEDGQNPMYDKEMHSELFAQGTLMLRVVIQVSMLVAIPMMGIFLYFRPELAGWYISYVVMFNVLVGPVFSAGSVTSERERQTLDLLLTTTLSPFQILSGKLFSGLRVSTVLTSFLIWPLLLAFLMVYVYWPTWQSLLAYIALIYMTCLTTATIALFSSVLFKKTSISLMTSYLVLIILFAGPVAVQFFTTTFYEAGEAAAVLTQSTVASPFTAAFAVPLNFSREAGMDLVDGAVVGNWTEYGAFMLFYTIVNTFPPGPFGFQQCRIGRGEQRRRVCRSIWNQPYEADAASNRLRSNAIGCIGHRNANSLPHRGCVIGSELPQNYGELITTQSGQQVARSRGTLQCRGRRFQHFVTLRMSRGVVHTFEAIEIDDAQTHAFPALAGLCQPLLQIAGPCPTIRQASQLVGLRKLANLRGGDGLPVIGEPQPRNLCTKPDGHLDFSRTRIHRKSHVGWAIGVHCNHGRRGRNSTIQCRVLR</sequence>
<dbReference type="GO" id="GO:0005524">
    <property type="term" value="F:ATP binding"/>
    <property type="evidence" value="ECO:0007669"/>
    <property type="project" value="UniProtKB-KW"/>
</dbReference>
<evidence type="ECO:0000256" key="2">
    <source>
        <dbReference type="ARBA" id="ARBA00022448"/>
    </source>
</evidence>
<organism evidence="7">
    <name type="scientific">Cladocopium goreaui</name>
    <dbReference type="NCBI Taxonomy" id="2562237"/>
    <lineage>
        <taxon>Eukaryota</taxon>
        <taxon>Sar</taxon>
        <taxon>Alveolata</taxon>
        <taxon>Dinophyceae</taxon>
        <taxon>Suessiales</taxon>
        <taxon>Symbiodiniaceae</taxon>
        <taxon>Cladocopium</taxon>
    </lineage>
</organism>
<feature type="transmembrane region" description="Helical" evidence="5">
    <location>
        <begin position="553"/>
        <end position="576"/>
    </location>
</feature>
<comment type="caution">
    <text evidence="7">The sequence shown here is derived from an EMBL/GenBank/DDBJ whole genome shotgun (WGS) entry which is preliminary data.</text>
</comment>
<evidence type="ECO:0000256" key="4">
    <source>
        <dbReference type="ARBA" id="ARBA00022840"/>
    </source>
</evidence>
<proteinExistence type="inferred from homology"/>
<feature type="transmembrane region" description="Helical" evidence="5">
    <location>
        <begin position="317"/>
        <end position="337"/>
    </location>
</feature>
<keyword evidence="4 9" id="KW-0067">ATP-binding</keyword>
<feature type="transmembrane region" description="Helical" evidence="5">
    <location>
        <begin position="278"/>
        <end position="297"/>
    </location>
</feature>
<dbReference type="Proteomes" id="UP001152797">
    <property type="component" value="Unassembled WGS sequence"/>
</dbReference>
<keyword evidence="5" id="KW-0472">Membrane</keyword>
<dbReference type="InterPro" id="IPR003593">
    <property type="entry name" value="AAA+_ATPase"/>
</dbReference>
<evidence type="ECO:0000313" key="8">
    <source>
        <dbReference type="EMBL" id="CAL1125426.1"/>
    </source>
</evidence>
<dbReference type="EMBL" id="CAMXCT020000001">
    <property type="protein sequence ID" value="CAL1125426.1"/>
    <property type="molecule type" value="Genomic_DNA"/>
</dbReference>
<dbReference type="Gene3D" id="3.40.50.300">
    <property type="entry name" value="P-loop containing nucleotide triphosphate hydrolases"/>
    <property type="match status" value="1"/>
</dbReference>
<dbReference type="CDD" id="cd03230">
    <property type="entry name" value="ABC_DR_subfamily_A"/>
    <property type="match status" value="1"/>
</dbReference>
<dbReference type="GO" id="GO:0140359">
    <property type="term" value="F:ABC-type transporter activity"/>
    <property type="evidence" value="ECO:0007669"/>
    <property type="project" value="InterPro"/>
</dbReference>
<dbReference type="SUPFAM" id="SSF52540">
    <property type="entry name" value="P-loop containing nucleoside triphosphate hydrolases"/>
    <property type="match status" value="1"/>
</dbReference>
<dbReference type="EMBL" id="CAMXCT030000001">
    <property type="protein sequence ID" value="CAL4759363.1"/>
    <property type="molecule type" value="Genomic_DNA"/>
</dbReference>
<dbReference type="OrthoDB" id="449226at2759"/>
<keyword evidence="2" id="KW-0813">Transport</keyword>
<reference evidence="7" key="1">
    <citation type="submission" date="2022-10" db="EMBL/GenBank/DDBJ databases">
        <authorList>
            <person name="Chen Y."/>
            <person name="Dougan E. K."/>
            <person name="Chan C."/>
            <person name="Rhodes N."/>
            <person name="Thang M."/>
        </authorList>
    </citation>
    <scope>NUCLEOTIDE SEQUENCE</scope>
</reference>
<comment type="similarity">
    <text evidence="1">Belongs to the ABC transporter superfamily.</text>
</comment>
<feature type="transmembrane region" description="Helical" evidence="5">
    <location>
        <begin position="427"/>
        <end position="447"/>
    </location>
</feature>
<dbReference type="InterPro" id="IPR027417">
    <property type="entry name" value="P-loop_NTPase"/>
</dbReference>
<keyword evidence="5" id="KW-0812">Transmembrane</keyword>
<dbReference type="Pfam" id="PF12679">
    <property type="entry name" value="ABC2_membrane_2"/>
    <property type="match status" value="2"/>
</dbReference>
<protein>
    <submittedName>
        <fullName evidence="9">Uncharacterized ABC transporter ATP-binding protein sll0415</fullName>
    </submittedName>
</protein>
<accession>A0A9P1FDK8</accession>
<dbReference type="InterPro" id="IPR003439">
    <property type="entry name" value="ABC_transporter-like_ATP-bd"/>
</dbReference>
<evidence type="ECO:0000259" key="6">
    <source>
        <dbReference type="PROSITE" id="PS50893"/>
    </source>
</evidence>
<dbReference type="PANTHER" id="PTHR43335">
    <property type="entry name" value="ABC TRANSPORTER, ATP-BINDING PROTEIN"/>
    <property type="match status" value="1"/>
</dbReference>
<dbReference type="EMBL" id="CAMXCT010000001">
    <property type="protein sequence ID" value="CAI3972051.1"/>
    <property type="molecule type" value="Genomic_DNA"/>
</dbReference>
<dbReference type="PROSITE" id="PS50893">
    <property type="entry name" value="ABC_TRANSPORTER_2"/>
    <property type="match status" value="1"/>
</dbReference>
<dbReference type="SMART" id="SM00382">
    <property type="entry name" value="AAA"/>
    <property type="match status" value="1"/>
</dbReference>
<evidence type="ECO:0000256" key="5">
    <source>
        <dbReference type="SAM" id="Phobius"/>
    </source>
</evidence>
<dbReference type="GO" id="GO:0005886">
    <property type="term" value="C:plasma membrane"/>
    <property type="evidence" value="ECO:0007669"/>
    <property type="project" value="UniProtKB-SubCell"/>
</dbReference>
<dbReference type="AlphaFoldDB" id="A0A9P1FDK8"/>
<evidence type="ECO:0000313" key="9">
    <source>
        <dbReference type="EMBL" id="CAL4759363.1"/>
    </source>
</evidence>
<evidence type="ECO:0000313" key="10">
    <source>
        <dbReference type="Proteomes" id="UP001152797"/>
    </source>
</evidence>
<dbReference type="PANTHER" id="PTHR43335:SF3">
    <property type="entry name" value="ABC TRANSPORTER"/>
    <property type="match status" value="1"/>
</dbReference>
<dbReference type="GO" id="GO:0016887">
    <property type="term" value="F:ATP hydrolysis activity"/>
    <property type="evidence" value="ECO:0007669"/>
    <property type="project" value="InterPro"/>
</dbReference>
<evidence type="ECO:0000256" key="1">
    <source>
        <dbReference type="ARBA" id="ARBA00005417"/>
    </source>
</evidence>
<gene>
    <name evidence="7" type="ORF">C1SCF055_LOCUS641</name>
</gene>
<feature type="transmembrane region" description="Helical" evidence="5">
    <location>
        <begin position="358"/>
        <end position="384"/>
    </location>
</feature>
<feature type="transmembrane region" description="Helical" evidence="5">
    <location>
        <begin position="582"/>
        <end position="601"/>
    </location>
</feature>
<name>A0A9P1FDK8_9DINO</name>
<feature type="transmembrane region" description="Helical" evidence="5">
    <location>
        <begin position="459"/>
        <end position="479"/>
    </location>
</feature>
<feature type="transmembrane region" description="Helical" evidence="5">
    <location>
        <begin position="702"/>
        <end position="723"/>
    </location>
</feature>
<dbReference type="Pfam" id="PF00005">
    <property type="entry name" value="ABC_tran"/>
    <property type="match status" value="1"/>
</dbReference>
<feature type="transmembrane region" description="Helical" evidence="5">
    <location>
        <begin position="396"/>
        <end position="415"/>
    </location>
</feature>
<reference evidence="8" key="2">
    <citation type="submission" date="2024-04" db="EMBL/GenBank/DDBJ databases">
        <authorList>
            <person name="Chen Y."/>
            <person name="Shah S."/>
            <person name="Dougan E. K."/>
            <person name="Thang M."/>
            <person name="Chan C."/>
        </authorList>
    </citation>
    <scope>NUCLEOTIDE SEQUENCE [LARGE SCALE GENOMIC DNA]</scope>
</reference>
<feature type="transmembrane region" description="Helical" evidence="5">
    <location>
        <begin position="666"/>
        <end position="690"/>
    </location>
</feature>
<feature type="domain" description="ABC transporter" evidence="6">
    <location>
        <begin position="2"/>
        <end position="204"/>
    </location>
</feature>
<keyword evidence="10" id="KW-1185">Reference proteome</keyword>
<evidence type="ECO:0000313" key="7">
    <source>
        <dbReference type="EMBL" id="CAI3972051.1"/>
    </source>
</evidence>
<evidence type="ECO:0000256" key="3">
    <source>
        <dbReference type="ARBA" id="ARBA00022741"/>
    </source>
</evidence>